<feature type="compositionally biased region" description="Low complexity" evidence="1">
    <location>
        <begin position="135"/>
        <end position="158"/>
    </location>
</feature>
<gene>
    <name evidence="2" type="ORF">PPL_00445</name>
</gene>
<protein>
    <submittedName>
        <fullName evidence="2">Uncharacterized protein</fullName>
    </submittedName>
</protein>
<proteinExistence type="predicted"/>
<dbReference type="AlphaFoldDB" id="D3AWH1"/>
<evidence type="ECO:0000256" key="1">
    <source>
        <dbReference type="SAM" id="MobiDB-lite"/>
    </source>
</evidence>
<dbReference type="Proteomes" id="UP000001396">
    <property type="component" value="Unassembled WGS sequence"/>
</dbReference>
<feature type="compositionally biased region" description="Low complexity" evidence="1">
    <location>
        <begin position="92"/>
        <end position="117"/>
    </location>
</feature>
<feature type="region of interest" description="Disordered" evidence="1">
    <location>
        <begin position="84"/>
        <end position="197"/>
    </location>
</feature>
<dbReference type="GeneID" id="31355979"/>
<feature type="compositionally biased region" description="Acidic residues" evidence="1">
    <location>
        <begin position="159"/>
        <end position="179"/>
    </location>
</feature>
<evidence type="ECO:0000313" key="2">
    <source>
        <dbReference type="EMBL" id="EFA86644.1"/>
    </source>
</evidence>
<dbReference type="EMBL" id="ADBJ01000002">
    <property type="protein sequence ID" value="EFA86644.1"/>
    <property type="molecule type" value="Genomic_DNA"/>
</dbReference>
<comment type="caution">
    <text evidence="2">The sequence shown here is derived from an EMBL/GenBank/DDBJ whole genome shotgun (WGS) entry which is preliminary data.</text>
</comment>
<keyword evidence="3" id="KW-1185">Reference proteome</keyword>
<name>D3AWH1_HETP5</name>
<organism evidence="2 3">
    <name type="scientific">Heterostelium pallidum (strain ATCC 26659 / Pp 5 / PN500)</name>
    <name type="common">Cellular slime mold</name>
    <name type="synonym">Polysphondylium pallidum</name>
    <dbReference type="NCBI Taxonomy" id="670386"/>
    <lineage>
        <taxon>Eukaryota</taxon>
        <taxon>Amoebozoa</taxon>
        <taxon>Evosea</taxon>
        <taxon>Eumycetozoa</taxon>
        <taxon>Dictyostelia</taxon>
        <taxon>Acytosteliales</taxon>
        <taxon>Acytosteliaceae</taxon>
        <taxon>Heterostelium</taxon>
    </lineage>
</organism>
<reference evidence="2 3" key="1">
    <citation type="journal article" date="2011" name="Genome Res.">
        <title>Phylogeny-wide analysis of social amoeba genomes highlights ancient origins for complex intercellular communication.</title>
        <authorList>
            <person name="Heidel A.J."/>
            <person name="Lawal H.M."/>
            <person name="Felder M."/>
            <person name="Schilde C."/>
            <person name="Helps N.R."/>
            <person name="Tunggal B."/>
            <person name="Rivero F."/>
            <person name="John U."/>
            <person name="Schleicher M."/>
            <person name="Eichinger L."/>
            <person name="Platzer M."/>
            <person name="Noegel A.A."/>
            <person name="Schaap P."/>
            <person name="Gloeckner G."/>
        </authorList>
    </citation>
    <scope>NUCLEOTIDE SEQUENCE [LARGE SCALE GENOMIC DNA]</scope>
    <source>
        <strain evidence="3">ATCC 26659 / Pp 5 / PN500</strain>
    </source>
</reference>
<evidence type="ECO:0000313" key="3">
    <source>
        <dbReference type="Proteomes" id="UP000001396"/>
    </source>
</evidence>
<feature type="compositionally biased region" description="Low complexity" evidence="1">
    <location>
        <begin position="180"/>
        <end position="197"/>
    </location>
</feature>
<accession>D3AWH1</accession>
<dbReference type="RefSeq" id="XP_020438749.1">
    <property type="nucleotide sequence ID" value="XM_020571475.1"/>
</dbReference>
<feature type="compositionally biased region" description="Polar residues" evidence="1">
    <location>
        <begin position="219"/>
        <end position="232"/>
    </location>
</feature>
<sequence length="302" mass="33026">MSNSRTIMEDKTVIAVMHQQTQILDSPTLPKPSSLLPFNLKKCLSSNDILTPPQSPLVHPILSHQNNVRSPLPNPKFNLEQIDEQEHEKSNNRSSNTPTPSCVSTSSSTSATHTPSSPSHPPLVASISCGSIRHNNNSNKNKKSTTTTTTISNKQSEISSDEDDDDDDDDLDEEDDESSSTEGLHSSTTAFSTSTSSNFSLSSSVVDCATACQTSSVTSSHYKSPTFSTVSDDQGDTGSHPRMRSSRQPYQPDYHPQTIDSSTSTPTFQLLCKRRRHSTDDRNQRGHLNVVVHLDSGQLEQL</sequence>
<dbReference type="InParanoid" id="D3AWH1"/>
<feature type="region of interest" description="Disordered" evidence="1">
    <location>
        <begin position="219"/>
        <end position="266"/>
    </location>
</feature>